<dbReference type="Pfam" id="PF18660">
    <property type="entry name" value="Tsi6"/>
    <property type="match status" value="1"/>
</dbReference>
<evidence type="ECO:0000259" key="1">
    <source>
        <dbReference type="Pfam" id="PF18660"/>
    </source>
</evidence>
<dbReference type="AlphaFoldDB" id="A0AB74UWH5"/>
<protein>
    <submittedName>
        <fullName evidence="2">Immunity protein Tsi6 family protein</fullName>
    </submittedName>
</protein>
<evidence type="ECO:0000313" key="2">
    <source>
        <dbReference type="EMBL" id="XIA18824.1"/>
    </source>
</evidence>
<reference evidence="2" key="1">
    <citation type="submission" date="2024-10" db="EMBL/GenBank/DDBJ databases">
        <authorList>
            <person name="Lesea H.P."/>
            <person name="Kuehl J.V."/>
            <person name="Chandonia J.-M."/>
        </authorList>
    </citation>
    <scope>NUCLEOTIDE SEQUENCE</scope>
    <source>
        <strain evidence="2">FW102-FHT14D07</strain>
    </source>
</reference>
<sequence length="91" mass="10177">MISRDEAIRSANAALSLLDDRIAKDPAYGVYVHAREQLERMLVELGSPYLLPTPKREWVDIGLMAAKELESTDPDLANALMDADYDFKHAS</sequence>
<name>A0AB74UWH5_9GAMM</name>
<feature type="domain" description="Tsi6" evidence="1">
    <location>
        <begin position="9"/>
        <end position="85"/>
    </location>
</feature>
<accession>A0AB74UWH5</accession>
<dbReference type="RefSeq" id="WP_395119990.1">
    <property type="nucleotide sequence ID" value="NZ_CP170721.1"/>
</dbReference>
<proteinExistence type="predicted"/>
<gene>
    <name evidence="2" type="ORF">ACFYG5_01415</name>
</gene>
<dbReference type="EMBL" id="CP170721">
    <property type="protein sequence ID" value="XIA18824.1"/>
    <property type="molecule type" value="Genomic_DNA"/>
</dbReference>
<organism evidence="2">
    <name type="scientific">Rhodanobacter sp. FW102-FHT14D07</name>
    <dbReference type="NCBI Taxonomy" id="3351462"/>
    <lineage>
        <taxon>Bacteria</taxon>
        <taxon>Pseudomonadati</taxon>
        <taxon>Pseudomonadota</taxon>
        <taxon>Gammaproteobacteria</taxon>
        <taxon>Lysobacterales</taxon>
        <taxon>Rhodanobacteraceae</taxon>
        <taxon>Rhodanobacter</taxon>
    </lineage>
</organism>
<dbReference type="InterPro" id="IPR040818">
    <property type="entry name" value="Tsi6"/>
</dbReference>